<dbReference type="PANTHER" id="PTHR46696:SF1">
    <property type="entry name" value="CYTOCHROME P450 YJIB-RELATED"/>
    <property type="match status" value="1"/>
</dbReference>
<sequence>MSTSAESTPATGTARCPVDLMDPALLGDPFQGYSRIREQSRVAEASFPGVPQKFHLVTRYDDVRAVLSDPRFVNNPASVPGSAPPNYRVAALTSRGVPEAYLPYFAASILDNDGDDHTRLRKLVSRTFTVRRVNELRPRVEEITERLLDDLPRHAEDGAVDLVEHFAYPLPITVICELVGVPKRYRPQWRDWGNRLVSFDPDADFGSAVVEMVDHIHELIRERRAAAAEDLLTGLIRTHDEDGDRLSDQELVTMVLTLVIAGHETTAHLIGNGTFALLTHPDQLARLRAEPGLAPRAVHELMRWCGPLVQAPRARYATEDVTIGDTTFHRGDLVLPMLASANYDPREFDDPERLDITREPAGRRETHVGFSHGPHYCLGAALARQEGEVAFTALLRRYPDLALASGPADAERRLMPAMWRLSRLPVRL</sequence>
<comment type="similarity">
    <text evidence="1 2">Belongs to the cytochrome P450 family.</text>
</comment>
<keyword evidence="2" id="KW-0408">Iron</keyword>
<accession>A0ABV8FL18</accession>
<keyword evidence="4" id="KW-1185">Reference proteome</keyword>
<evidence type="ECO:0000313" key="3">
    <source>
        <dbReference type="EMBL" id="MFC3995448.1"/>
    </source>
</evidence>
<keyword evidence="2" id="KW-0560">Oxidoreductase</keyword>
<dbReference type="PROSITE" id="PS00086">
    <property type="entry name" value="CYTOCHROME_P450"/>
    <property type="match status" value="1"/>
</dbReference>
<dbReference type="InterPro" id="IPR017972">
    <property type="entry name" value="Cyt_P450_CS"/>
</dbReference>
<dbReference type="Pfam" id="PF00067">
    <property type="entry name" value="p450"/>
    <property type="match status" value="1"/>
</dbReference>
<organism evidence="3 4">
    <name type="scientific">Nocardiopsis sediminis</name>
    <dbReference type="NCBI Taxonomy" id="1778267"/>
    <lineage>
        <taxon>Bacteria</taxon>
        <taxon>Bacillati</taxon>
        <taxon>Actinomycetota</taxon>
        <taxon>Actinomycetes</taxon>
        <taxon>Streptosporangiales</taxon>
        <taxon>Nocardiopsidaceae</taxon>
        <taxon>Nocardiopsis</taxon>
    </lineage>
</organism>
<dbReference type="RefSeq" id="WP_378530567.1">
    <property type="nucleotide sequence ID" value="NZ_JBHSBH010000004.1"/>
</dbReference>
<gene>
    <name evidence="3" type="ORF">ACFOVU_05960</name>
</gene>
<dbReference type="PRINTS" id="PR00359">
    <property type="entry name" value="BP450"/>
</dbReference>
<dbReference type="PANTHER" id="PTHR46696">
    <property type="entry name" value="P450, PUTATIVE (EUROFUNG)-RELATED"/>
    <property type="match status" value="1"/>
</dbReference>
<name>A0ABV8FL18_9ACTN</name>
<dbReference type="InterPro" id="IPR002397">
    <property type="entry name" value="Cyt_P450_B"/>
</dbReference>
<dbReference type="InterPro" id="IPR001128">
    <property type="entry name" value="Cyt_P450"/>
</dbReference>
<proteinExistence type="inferred from homology"/>
<dbReference type="Proteomes" id="UP001595847">
    <property type="component" value="Unassembled WGS sequence"/>
</dbReference>
<keyword evidence="2" id="KW-0503">Monooxygenase</keyword>
<dbReference type="SUPFAM" id="SSF48264">
    <property type="entry name" value="Cytochrome P450"/>
    <property type="match status" value="1"/>
</dbReference>
<reference evidence="4" key="1">
    <citation type="journal article" date="2019" name="Int. J. Syst. Evol. Microbiol.">
        <title>The Global Catalogue of Microorganisms (GCM) 10K type strain sequencing project: providing services to taxonomists for standard genome sequencing and annotation.</title>
        <authorList>
            <consortium name="The Broad Institute Genomics Platform"/>
            <consortium name="The Broad Institute Genome Sequencing Center for Infectious Disease"/>
            <person name="Wu L."/>
            <person name="Ma J."/>
        </authorList>
    </citation>
    <scope>NUCLEOTIDE SEQUENCE [LARGE SCALE GENOMIC DNA]</scope>
    <source>
        <strain evidence="4">TBRC 1826</strain>
    </source>
</reference>
<evidence type="ECO:0000256" key="2">
    <source>
        <dbReference type="RuleBase" id="RU000461"/>
    </source>
</evidence>
<evidence type="ECO:0000256" key="1">
    <source>
        <dbReference type="ARBA" id="ARBA00010617"/>
    </source>
</evidence>
<keyword evidence="2" id="KW-0349">Heme</keyword>
<keyword evidence="2" id="KW-0479">Metal-binding</keyword>
<dbReference type="Gene3D" id="1.10.630.10">
    <property type="entry name" value="Cytochrome P450"/>
    <property type="match status" value="1"/>
</dbReference>
<comment type="caution">
    <text evidence="3">The sequence shown here is derived from an EMBL/GenBank/DDBJ whole genome shotgun (WGS) entry which is preliminary data.</text>
</comment>
<protein>
    <submittedName>
        <fullName evidence="3">Cytochrome P450</fullName>
    </submittedName>
</protein>
<dbReference type="InterPro" id="IPR036396">
    <property type="entry name" value="Cyt_P450_sf"/>
</dbReference>
<evidence type="ECO:0000313" key="4">
    <source>
        <dbReference type="Proteomes" id="UP001595847"/>
    </source>
</evidence>
<dbReference type="CDD" id="cd11029">
    <property type="entry name" value="CYP107-like"/>
    <property type="match status" value="1"/>
</dbReference>
<dbReference type="EMBL" id="JBHSBH010000004">
    <property type="protein sequence ID" value="MFC3995448.1"/>
    <property type="molecule type" value="Genomic_DNA"/>
</dbReference>